<accession>A0A6A4HZL1</accession>
<keyword evidence="2" id="KW-1185">Reference proteome</keyword>
<dbReference type="Proteomes" id="UP000799118">
    <property type="component" value="Unassembled WGS sequence"/>
</dbReference>
<proteinExistence type="predicted"/>
<dbReference type="EMBL" id="ML769427">
    <property type="protein sequence ID" value="KAE9403213.1"/>
    <property type="molecule type" value="Genomic_DNA"/>
</dbReference>
<evidence type="ECO:0000313" key="1">
    <source>
        <dbReference type="EMBL" id="KAE9403213.1"/>
    </source>
</evidence>
<organism evidence="1 2">
    <name type="scientific">Gymnopus androsaceus JB14</name>
    <dbReference type="NCBI Taxonomy" id="1447944"/>
    <lineage>
        <taxon>Eukaryota</taxon>
        <taxon>Fungi</taxon>
        <taxon>Dikarya</taxon>
        <taxon>Basidiomycota</taxon>
        <taxon>Agaricomycotina</taxon>
        <taxon>Agaricomycetes</taxon>
        <taxon>Agaricomycetidae</taxon>
        <taxon>Agaricales</taxon>
        <taxon>Marasmiineae</taxon>
        <taxon>Omphalotaceae</taxon>
        <taxon>Gymnopus</taxon>
    </lineage>
</organism>
<protein>
    <submittedName>
        <fullName evidence="1">Uncharacterized protein</fullName>
    </submittedName>
</protein>
<evidence type="ECO:0000313" key="2">
    <source>
        <dbReference type="Proteomes" id="UP000799118"/>
    </source>
</evidence>
<gene>
    <name evidence="1" type="ORF">BT96DRAFT_499243</name>
</gene>
<name>A0A6A4HZL1_9AGAR</name>
<sequence>MASVGDFGQSPPNSFVNVHSLHFESSASTWAYQDGGRFGIADTHIPTAAGGDSQTAQHILGTDVLASDTVQNELYVVHDFSIWLI</sequence>
<reference evidence="1" key="1">
    <citation type="journal article" date="2019" name="Environ. Microbiol.">
        <title>Fungal ecological strategies reflected in gene transcription - a case study of two litter decomposers.</title>
        <authorList>
            <person name="Barbi F."/>
            <person name="Kohler A."/>
            <person name="Barry K."/>
            <person name="Baskaran P."/>
            <person name="Daum C."/>
            <person name="Fauchery L."/>
            <person name="Ihrmark K."/>
            <person name="Kuo A."/>
            <person name="LaButti K."/>
            <person name="Lipzen A."/>
            <person name="Morin E."/>
            <person name="Grigoriev I.V."/>
            <person name="Henrissat B."/>
            <person name="Lindahl B."/>
            <person name="Martin F."/>
        </authorList>
    </citation>
    <scope>NUCLEOTIDE SEQUENCE</scope>
    <source>
        <strain evidence="1">JB14</strain>
    </source>
</reference>
<dbReference type="AlphaFoldDB" id="A0A6A4HZL1"/>